<proteinExistence type="inferred from homology"/>
<dbReference type="GO" id="GO:0015934">
    <property type="term" value="C:large ribosomal subunit"/>
    <property type="evidence" value="ECO:0007669"/>
    <property type="project" value="InterPro"/>
</dbReference>
<dbReference type="HAMAP" id="MF_01318_A">
    <property type="entry name" value="Ribosomal_uL1_A"/>
    <property type="match status" value="1"/>
</dbReference>
<dbReference type="PROSITE" id="PS01199">
    <property type="entry name" value="RIBOSOMAL_L1"/>
    <property type="match status" value="1"/>
</dbReference>
<dbReference type="AlphaFoldDB" id="A0A075FIH9"/>
<dbReference type="InterPro" id="IPR023669">
    <property type="entry name" value="Ribosomal_uL1_arc"/>
</dbReference>
<dbReference type="Pfam" id="PF00687">
    <property type="entry name" value="Ribosomal_L1"/>
    <property type="match status" value="1"/>
</dbReference>
<dbReference type="GO" id="GO:0006412">
    <property type="term" value="P:translation"/>
    <property type="evidence" value="ECO:0007669"/>
    <property type="project" value="UniProtKB-UniRule"/>
</dbReference>
<protein>
    <recommendedName>
        <fullName evidence="11">Large ribosomal subunit protein uL1</fullName>
    </recommendedName>
</protein>
<dbReference type="InterPro" id="IPR023674">
    <property type="entry name" value="Ribosomal_uL1-like"/>
</dbReference>
<dbReference type="SUPFAM" id="SSF56808">
    <property type="entry name" value="Ribosomal protein L1"/>
    <property type="match status" value="1"/>
</dbReference>
<comment type="function">
    <text evidence="10">Probably involved in E site tRNA release. Binds directly to 23S rRNA.</text>
</comment>
<evidence type="ECO:0000256" key="8">
    <source>
        <dbReference type="ARBA" id="ARBA00022980"/>
    </source>
</evidence>
<reference evidence="13" key="1">
    <citation type="journal article" date="2014" name="Genome Biol. Evol.">
        <title>Pangenome evidence for extensive interdomain horizontal transfer affecting lineage core and shell genes in uncultured planktonic thaumarchaeota and euryarchaeota.</title>
        <authorList>
            <person name="Deschamps P."/>
            <person name="Zivanovic Y."/>
            <person name="Moreira D."/>
            <person name="Rodriguez-Valera F."/>
            <person name="Lopez-Garcia P."/>
        </authorList>
    </citation>
    <scope>NUCLEOTIDE SEQUENCE</scope>
</reference>
<evidence type="ECO:0000256" key="7">
    <source>
        <dbReference type="ARBA" id="ARBA00022884"/>
    </source>
</evidence>
<evidence type="ECO:0000256" key="5">
    <source>
        <dbReference type="ARBA" id="ARBA00022730"/>
    </source>
</evidence>
<organism evidence="13">
    <name type="scientific">uncultured marine group II/III euryarchaeote AD1000_113_C07</name>
    <dbReference type="NCBI Taxonomy" id="1457718"/>
    <lineage>
        <taxon>Archaea</taxon>
        <taxon>Methanobacteriati</taxon>
        <taxon>Methanobacteriota</taxon>
        <taxon>environmental samples</taxon>
    </lineage>
</organism>
<keyword evidence="8 11" id="KW-0689">Ribosomal protein</keyword>
<keyword evidence="6 11" id="KW-0810">Translation regulation</keyword>
<dbReference type="EMBL" id="KF900332">
    <property type="protein sequence ID" value="AIE91260.1"/>
    <property type="molecule type" value="Genomic_DNA"/>
</dbReference>
<evidence type="ECO:0000256" key="4">
    <source>
        <dbReference type="ARBA" id="ARBA00022555"/>
    </source>
</evidence>
<dbReference type="PIRSF" id="PIRSF002155">
    <property type="entry name" value="Ribosomal_L1"/>
    <property type="match status" value="1"/>
</dbReference>
<dbReference type="Gene3D" id="3.40.50.790">
    <property type="match status" value="1"/>
</dbReference>
<dbReference type="InterPro" id="IPR016095">
    <property type="entry name" value="Ribosomal_uL1_3-a/b-sand"/>
</dbReference>
<dbReference type="FunFam" id="3.40.50.790:FF:000005">
    <property type="entry name" value="50S ribosomal protein L1"/>
    <property type="match status" value="1"/>
</dbReference>
<keyword evidence="9 11" id="KW-0687">Ribonucleoprotein</keyword>
<dbReference type="Gene3D" id="3.30.190.20">
    <property type="match status" value="1"/>
</dbReference>
<comment type="function">
    <text evidence="11">Protein L1 is also a translational repressor protein, it controls the translation of its operon by binding to its mRNA.</text>
</comment>
<evidence type="ECO:0000256" key="3">
    <source>
        <dbReference type="ARBA" id="ARBA00022491"/>
    </source>
</evidence>
<gene>
    <name evidence="13" type="primary">RP-L1</name>
    <name evidence="11" type="synonym">rpl1</name>
    <name evidence="13" type="synonym">rplA</name>
</gene>
<evidence type="ECO:0000256" key="9">
    <source>
        <dbReference type="ARBA" id="ARBA00023274"/>
    </source>
</evidence>
<keyword evidence="5 11" id="KW-0699">rRNA-binding</keyword>
<accession>A0A075FIH9</accession>
<dbReference type="InterPro" id="IPR028364">
    <property type="entry name" value="Ribosomal_uL1/biogenesis"/>
</dbReference>
<keyword evidence="7 11" id="KW-0694">RNA-binding</keyword>
<name>A0A075FIH9_9EURY</name>
<evidence type="ECO:0000256" key="11">
    <source>
        <dbReference type="HAMAP-Rule" id="MF_01318"/>
    </source>
</evidence>
<comment type="subunit">
    <text evidence="2 11">Part of the 50S ribosomal subunit.</text>
</comment>
<dbReference type="GO" id="GO:0006417">
    <property type="term" value="P:regulation of translation"/>
    <property type="evidence" value="ECO:0007669"/>
    <property type="project" value="UniProtKB-KW"/>
</dbReference>
<dbReference type="PANTHER" id="PTHR36427">
    <property type="entry name" value="54S RIBOSOMAL PROTEIN L1, MITOCHONDRIAL"/>
    <property type="match status" value="1"/>
</dbReference>
<dbReference type="NCBIfam" id="NF003244">
    <property type="entry name" value="PRK04203.1"/>
    <property type="match status" value="1"/>
</dbReference>
<dbReference type="GO" id="GO:0003735">
    <property type="term" value="F:structural constituent of ribosome"/>
    <property type="evidence" value="ECO:0007669"/>
    <property type="project" value="InterPro"/>
</dbReference>
<sequence>MRENIQTAIEEALNSAPERKFTETVEFSFNLKDIDLKNPANRIQEEIRLPAGRGKPVKIAMFAGGEMATKARAAGIDIIDPTTIEDLGGNRQKARKLANSIDFFLAEIPHMGTVGRFLGVVLGPRGKMPRPVPPTLDPAMIAAGLKDTAIVRSRDKMTFHSPLGSREQSVDELTNNAMAIWTRVTGKLERGTGNIRSCYVKTSMGPSIKIEVIQ</sequence>
<dbReference type="CDD" id="cd00403">
    <property type="entry name" value="Ribosomal_L1"/>
    <property type="match status" value="1"/>
</dbReference>
<keyword evidence="4 11" id="KW-0820">tRNA-binding</keyword>
<evidence type="ECO:0000256" key="1">
    <source>
        <dbReference type="ARBA" id="ARBA00010531"/>
    </source>
</evidence>
<comment type="similarity">
    <text evidence="1 11 12">Belongs to the universal ribosomal protein uL1 family.</text>
</comment>
<evidence type="ECO:0000256" key="6">
    <source>
        <dbReference type="ARBA" id="ARBA00022845"/>
    </source>
</evidence>
<dbReference type="GO" id="GO:0000049">
    <property type="term" value="F:tRNA binding"/>
    <property type="evidence" value="ECO:0007669"/>
    <property type="project" value="UniProtKB-KW"/>
</dbReference>
<dbReference type="PANTHER" id="PTHR36427:SF3">
    <property type="entry name" value="LARGE RIBOSOMAL SUBUNIT PROTEIN UL1M"/>
    <property type="match status" value="1"/>
</dbReference>
<evidence type="ECO:0000313" key="13">
    <source>
        <dbReference type="EMBL" id="AIE91260.1"/>
    </source>
</evidence>
<evidence type="ECO:0000256" key="2">
    <source>
        <dbReference type="ARBA" id="ARBA00011838"/>
    </source>
</evidence>
<evidence type="ECO:0000256" key="10">
    <source>
        <dbReference type="ARBA" id="ARBA00045545"/>
    </source>
</evidence>
<evidence type="ECO:0000256" key="12">
    <source>
        <dbReference type="RuleBase" id="RU000659"/>
    </source>
</evidence>
<dbReference type="InterPro" id="IPR002143">
    <property type="entry name" value="Ribosomal_uL1"/>
</dbReference>
<dbReference type="InterPro" id="IPR023673">
    <property type="entry name" value="Ribosomal_uL1_CS"/>
</dbReference>
<comment type="function">
    <text evidence="11">Binds directly to 23S rRNA. Probably involved in E site tRNA release.</text>
</comment>
<keyword evidence="3 11" id="KW-0678">Repressor</keyword>
<dbReference type="GO" id="GO:0019843">
    <property type="term" value="F:rRNA binding"/>
    <property type="evidence" value="ECO:0007669"/>
    <property type="project" value="UniProtKB-UniRule"/>
</dbReference>